<proteinExistence type="predicted"/>
<dbReference type="InterPro" id="IPR039437">
    <property type="entry name" value="FrzH/put_lumazine-bd"/>
</dbReference>
<evidence type="ECO:0008006" key="3">
    <source>
        <dbReference type="Google" id="ProtNLM"/>
    </source>
</evidence>
<dbReference type="InterPro" id="IPR032710">
    <property type="entry name" value="NTF2-like_dom_sf"/>
</dbReference>
<evidence type="ECO:0000313" key="2">
    <source>
        <dbReference type="Proteomes" id="UP000228987"/>
    </source>
</evidence>
<dbReference type="Proteomes" id="UP000228987">
    <property type="component" value="Unassembled WGS sequence"/>
</dbReference>
<dbReference type="EMBL" id="NVWI01000002">
    <property type="protein sequence ID" value="PCJ42896.1"/>
    <property type="molecule type" value="Genomic_DNA"/>
</dbReference>
<dbReference type="AlphaFoldDB" id="A0A2A5CHP6"/>
<name>A0A2A5CHP6_9GAMM</name>
<evidence type="ECO:0000313" key="1">
    <source>
        <dbReference type="EMBL" id="PCJ42896.1"/>
    </source>
</evidence>
<comment type="caution">
    <text evidence="1">The sequence shown here is derived from an EMBL/GenBank/DDBJ whole genome shotgun (WGS) entry which is preliminary data.</text>
</comment>
<protein>
    <recommendedName>
        <fullName evidence="3">Nuclear transport factor 2 family protein</fullName>
    </recommendedName>
</protein>
<dbReference type="SUPFAM" id="SSF54427">
    <property type="entry name" value="NTF2-like"/>
    <property type="match status" value="1"/>
</dbReference>
<reference evidence="2" key="1">
    <citation type="submission" date="2017-08" db="EMBL/GenBank/DDBJ databases">
        <title>A dynamic microbial community with high functional redundancy inhabits the cold, oxic subseafloor aquifer.</title>
        <authorList>
            <person name="Tully B.J."/>
            <person name="Wheat C.G."/>
            <person name="Glazer B.T."/>
            <person name="Huber J.A."/>
        </authorList>
    </citation>
    <scope>NUCLEOTIDE SEQUENCE [LARGE SCALE GENOMIC DNA]</scope>
</reference>
<gene>
    <name evidence="1" type="ORF">COA71_05215</name>
</gene>
<organism evidence="1 2">
    <name type="scientific">SAR86 cluster bacterium</name>
    <dbReference type="NCBI Taxonomy" id="2030880"/>
    <lineage>
        <taxon>Bacteria</taxon>
        <taxon>Pseudomonadati</taxon>
        <taxon>Pseudomonadota</taxon>
        <taxon>Gammaproteobacteria</taxon>
        <taxon>SAR86 cluster</taxon>
    </lineage>
</organism>
<dbReference type="Pfam" id="PF12893">
    <property type="entry name" value="Lumazine_bd_2"/>
    <property type="match status" value="1"/>
</dbReference>
<sequence length="119" mass="13425">MEQEANIRKVIELYTQGTYEGNASKLEDSFHEKAVMNGYLGGQVLLATPDIFIAEICKSPMNQTDFNYDPIVTELSIEDKVATVTLVETYPDGMSFTNYFHLIDDGNGWKIISKTFTSR</sequence>
<accession>A0A2A5CHP6</accession>
<dbReference type="Gene3D" id="3.10.450.50">
    <property type="match status" value="1"/>
</dbReference>